<proteinExistence type="predicted"/>
<gene>
    <name evidence="2" type="ORF">B0I32_118276</name>
</gene>
<keyword evidence="3" id="KW-1185">Reference proteome</keyword>
<comment type="caution">
    <text evidence="2">The sequence shown here is derived from an EMBL/GenBank/DDBJ whole genome shotgun (WGS) entry which is preliminary data.</text>
</comment>
<evidence type="ECO:0000256" key="1">
    <source>
        <dbReference type="SAM" id="Phobius"/>
    </source>
</evidence>
<sequence>MIIMITRARVSGCFGSSVVAGAVLVLSAMTGAALSGAFAGLLGAAVEPSLRALLALAAVTVSVAGAAFKAVPWQLDRETDTRWLGYNDWRTAAYNGFALGLGFTTRIGFWLWYVLPLAAFVTADPLLGAAGYVVFALTRVGLSALLTSMDVYVSGGIARARMITDPLAVAALCALYPVLTSLL</sequence>
<feature type="transmembrane region" description="Helical" evidence="1">
    <location>
        <begin position="126"/>
        <end position="146"/>
    </location>
</feature>
<evidence type="ECO:0000313" key="3">
    <source>
        <dbReference type="Proteomes" id="UP000238312"/>
    </source>
</evidence>
<feature type="transmembrane region" description="Helical" evidence="1">
    <location>
        <begin position="92"/>
        <end position="114"/>
    </location>
</feature>
<dbReference type="EMBL" id="PVNG01000018">
    <property type="protein sequence ID" value="PRX60132.1"/>
    <property type="molecule type" value="Genomic_DNA"/>
</dbReference>
<reference evidence="2 3" key="1">
    <citation type="submission" date="2018-03" db="EMBL/GenBank/DDBJ databases">
        <title>Genomic Encyclopedia of Type Strains, Phase III (KMG-III): the genomes of soil and plant-associated and newly described type strains.</title>
        <authorList>
            <person name="Whitman W."/>
        </authorList>
    </citation>
    <scope>NUCLEOTIDE SEQUENCE [LARGE SCALE GENOMIC DNA]</scope>
    <source>
        <strain evidence="2 3">CGMCC 4.7104</strain>
    </source>
</reference>
<feature type="transmembrane region" description="Helical" evidence="1">
    <location>
        <begin position="54"/>
        <end position="71"/>
    </location>
</feature>
<dbReference type="AlphaFoldDB" id="A0A2T0MQ28"/>
<feature type="transmembrane region" description="Helical" evidence="1">
    <location>
        <begin position="158"/>
        <end position="179"/>
    </location>
</feature>
<protein>
    <submittedName>
        <fullName evidence="2">Uncharacterized protein</fullName>
    </submittedName>
</protein>
<organism evidence="2 3">
    <name type="scientific">Nonomuraea fuscirosea</name>
    <dbReference type="NCBI Taxonomy" id="1291556"/>
    <lineage>
        <taxon>Bacteria</taxon>
        <taxon>Bacillati</taxon>
        <taxon>Actinomycetota</taxon>
        <taxon>Actinomycetes</taxon>
        <taxon>Streptosporangiales</taxon>
        <taxon>Streptosporangiaceae</taxon>
        <taxon>Nonomuraea</taxon>
    </lineage>
</organism>
<keyword evidence="1" id="KW-0812">Transmembrane</keyword>
<dbReference type="Proteomes" id="UP000238312">
    <property type="component" value="Unassembled WGS sequence"/>
</dbReference>
<keyword evidence="1" id="KW-0472">Membrane</keyword>
<accession>A0A2T0MQ28</accession>
<evidence type="ECO:0000313" key="2">
    <source>
        <dbReference type="EMBL" id="PRX60132.1"/>
    </source>
</evidence>
<keyword evidence="1" id="KW-1133">Transmembrane helix</keyword>
<name>A0A2T0MQ28_9ACTN</name>